<reference evidence="4 5" key="1">
    <citation type="submission" date="2018-07" db="EMBL/GenBank/DDBJ databases">
        <title>Genome sequencing of oomycete isolates from Chile give support for New Zealand origin for Phytophthora kernoviae and make available the first Nothophytophthora sp. genome.</title>
        <authorList>
            <person name="Studholme D.J."/>
            <person name="Sanfuentes E."/>
            <person name="Panda P."/>
            <person name="Hill R."/>
            <person name="Sambles C."/>
            <person name="Grant M."/>
            <person name="Williams N.M."/>
            <person name="Mcdougal R.L."/>
        </authorList>
    </citation>
    <scope>NUCLEOTIDE SEQUENCE [LARGE SCALE GENOMIC DNA]</scope>
    <source>
        <strain evidence="3">Chile6</strain>
        <strain evidence="2">Chile7</strain>
    </source>
</reference>
<dbReference type="Proteomes" id="UP000277300">
    <property type="component" value="Unassembled WGS sequence"/>
</dbReference>
<keyword evidence="1" id="KW-0472">Membrane</keyword>
<dbReference type="EMBL" id="MBDO02000604">
    <property type="protein sequence ID" value="RLN53567.1"/>
    <property type="molecule type" value="Genomic_DNA"/>
</dbReference>
<organism evidence="3 4">
    <name type="scientific">Phytophthora kernoviae</name>
    <dbReference type="NCBI Taxonomy" id="325452"/>
    <lineage>
        <taxon>Eukaryota</taxon>
        <taxon>Sar</taxon>
        <taxon>Stramenopiles</taxon>
        <taxon>Oomycota</taxon>
        <taxon>Peronosporomycetes</taxon>
        <taxon>Peronosporales</taxon>
        <taxon>Peronosporaceae</taxon>
        <taxon>Phytophthora</taxon>
    </lineage>
</organism>
<evidence type="ECO:0000313" key="5">
    <source>
        <dbReference type="Proteomes" id="UP000284657"/>
    </source>
</evidence>
<comment type="caution">
    <text evidence="3">The sequence shown here is derived from an EMBL/GenBank/DDBJ whole genome shotgun (WGS) entry which is preliminary data.</text>
</comment>
<dbReference type="EMBL" id="MBAD02002476">
    <property type="protein sequence ID" value="RLN47177.1"/>
    <property type="molecule type" value="Genomic_DNA"/>
</dbReference>
<keyword evidence="1" id="KW-1133">Transmembrane helix</keyword>
<proteinExistence type="predicted"/>
<evidence type="ECO:0000313" key="3">
    <source>
        <dbReference type="EMBL" id="RLN53567.1"/>
    </source>
</evidence>
<protein>
    <submittedName>
        <fullName evidence="3">Uncharacterized protein</fullName>
    </submittedName>
</protein>
<dbReference type="AlphaFoldDB" id="A0A3F2RD37"/>
<gene>
    <name evidence="2" type="ORF">BBJ29_008901</name>
    <name evidence="3" type="ORF">BBP00_00009261</name>
</gene>
<accession>A0A3F2RD37</accession>
<keyword evidence="1" id="KW-0812">Transmembrane</keyword>
<sequence>MEVLQYQETTKFYRPSTMNSLLFLYLNLIRGPKIVEERRMKEEAARRAQEEADIASGKVPKMAACKKCDAPVDRTQVPLGAQPKCVECIAKEAKELAVAKAEMRREIKMSPFLWFQCFIILFGLTVFFHRNVMPLF</sequence>
<dbReference type="Proteomes" id="UP000284657">
    <property type="component" value="Unassembled WGS sequence"/>
</dbReference>
<name>A0A3F2RD37_9STRA</name>
<evidence type="ECO:0000256" key="1">
    <source>
        <dbReference type="SAM" id="Phobius"/>
    </source>
</evidence>
<evidence type="ECO:0000313" key="2">
    <source>
        <dbReference type="EMBL" id="RLN47177.1"/>
    </source>
</evidence>
<dbReference type="OrthoDB" id="161138at2759"/>
<evidence type="ECO:0000313" key="4">
    <source>
        <dbReference type="Proteomes" id="UP000277300"/>
    </source>
</evidence>
<feature type="transmembrane region" description="Helical" evidence="1">
    <location>
        <begin position="112"/>
        <end position="129"/>
    </location>
</feature>